<dbReference type="Pfam" id="PF13274">
    <property type="entry name" value="SocA_Panacea"/>
    <property type="match status" value="1"/>
</dbReference>
<dbReference type="Gene3D" id="1.10.260.40">
    <property type="entry name" value="lambda repressor-like DNA-binding domains"/>
    <property type="match status" value="1"/>
</dbReference>
<dbReference type="SMART" id="SM00530">
    <property type="entry name" value="HTH_XRE"/>
    <property type="match status" value="1"/>
</dbReference>
<comment type="caution">
    <text evidence="3">The sequence shown here is derived from an EMBL/GenBank/DDBJ whole genome shotgun (WGS) entry which is preliminary data.</text>
</comment>
<evidence type="ECO:0000313" key="3">
    <source>
        <dbReference type="EMBL" id="GAH27990.1"/>
    </source>
</evidence>
<gene>
    <name evidence="3" type="ORF">S03H2_00671</name>
</gene>
<reference evidence="3" key="1">
    <citation type="journal article" date="2014" name="Front. Microbiol.">
        <title>High frequency of phylogenetically diverse reductive dehalogenase-homologous genes in deep subseafloor sedimentary metagenomes.</title>
        <authorList>
            <person name="Kawai M."/>
            <person name="Futagami T."/>
            <person name="Toyoda A."/>
            <person name="Takaki Y."/>
            <person name="Nishi S."/>
            <person name="Hori S."/>
            <person name="Arai W."/>
            <person name="Tsubouchi T."/>
            <person name="Morono Y."/>
            <person name="Uchiyama I."/>
            <person name="Ito T."/>
            <person name="Fujiyama A."/>
            <person name="Inagaki F."/>
            <person name="Takami H."/>
        </authorList>
    </citation>
    <scope>NUCLEOTIDE SEQUENCE</scope>
    <source>
        <strain evidence="3">Expedition CK06-06</strain>
    </source>
</reference>
<proteinExistence type="predicted"/>
<dbReference type="InterPro" id="IPR025272">
    <property type="entry name" value="SocA_Panacea"/>
</dbReference>
<name>X1F622_9ZZZZ</name>
<dbReference type="InterPro" id="IPR001387">
    <property type="entry name" value="Cro/C1-type_HTH"/>
</dbReference>
<sequence>MPTLYKNLGFKIKKLREKIDVSQSSLAEALGVDRVTISKIENGERKIYAEEIKKLSEYFNISSDVLLDLKEDIEVIIEKSTAKQKQKKEIRISVPQKNLRKFKEILLYMLNKIGSKPNIGESVLYKLLYFIDFDFYEKYEEQLIGASYIKNHYGPTPKEFIKIVKEMEGKDLIRVKDSHFKHPQTKYLSKRESDFTLLKAHEIKMIDSVLDRLSDMNATEISNYSHKDVPWLTTNNGEIIDYESVFYRTKPYSVRTYIEENI</sequence>
<dbReference type="Pfam" id="PF01381">
    <property type="entry name" value="HTH_3"/>
    <property type="match status" value="1"/>
</dbReference>
<organism evidence="3">
    <name type="scientific">marine sediment metagenome</name>
    <dbReference type="NCBI Taxonomy" id="412755"/>
    <lineage>
        <taxon>unclassified sequences</taxon>
        <taxon>metagenomes</taxon>
        <taxon>ecological metagenomes</taxon>
    </lineage>
</organism>
<dbReference type="PROSITE" id="PS50943">
    <property type="entry name" value="HTH_CROC1"/>
    <property type="match status" value="1"/>
</dbReference>
<evidence type="ECO:0000259" key="2">
    <source>
        <dbReference type="PROSITE" id="PS50943"/>
    </source>
</evidence>
<feature type="domain" description="HTH cro/C1-type" evidence="2">
    <location>
        <begin position="12"/>
        <end position="66"/>
    </location>
</feature>
<dbReference type="PANTHER" id="PTHR46558">
    <property type="entry name" value="TRACRIPTIONAL REGULATORY PROTEIN-RELATED-RELATED"/>
    <property type="match status" value="1"/>
</dbReference>
<evidence type="ECO:0000256" key="1">
    <source>
        <dbReference type="ARBA" id="ARBA00023125"/>
    </source>
</evidence>
<keyword evidence="1" id="KW-0238">DNA-binding</keyword>
<dbReference type="AlphaFoldDB" id="X1F622"/>
<dbReference type="EMBL" id="BARU01000152">
    <property type="protein sequence ID" value="GAH27990.1"/>
    <property type="molecule type" value="Genomic_DNA"/>
</dbReference>
<dbReference type="SUPFAM" id="SSF47413">
    <property type="entry name" value="lambda repressor-like DNA-binding domains"/>
    <property type="match status" value="1"/>
</dbReference>
<dbReference type="GO" id="GO:0003677">
    <property type="term" value="F:DNA binding"/>
    <property type="evidence" value="ECO:0007669"/>
    <property type="project" value="UniProtKB-KW"/>
</dbReference>
<protein>
    <recommendedName>
        <fullName evidence="2">HTH cro/C1-type domain-containing protein</fullName>
    </recommendedName>
</protein>
<dbReference type="PANTHER" id="PTHR46558:SF4">
    <property type="entry name" value="DNA-BIDING PHAGE PROTEIN"/>
    <property type="match status" value="1"/>
</dbReference>
<dbReference type="CDD" id="cd00093">
    <property type="entry name" value="HTH_XRE"/>
    <property type="match status" value="1"/>
</dbReference>
<dbReference type="InterPro" id="IPR010982">
    <property type="entry name" value="Lambda_DNA-bd_dom_sf"/>
</dbReference>
<accession>X1F622</accession>